<evidence type="ECO:0000256" key="3">
    <source>
        <dbReference type="ARBA" id="ARBA00022692"/>
    </source>
</evidence>
<dbReference type="InterPro" id="IPR020846">
    <property type="entry name" value="MFS_dom"/>
</dbReference>
<evidence type="ECO:0000313" key="8">
    <source>
        <dbReference type="EMBL" id="MBL6761272.1"/>
    </source>
</evidence>
<dbReference type="Gene3D" id="1.20.1250.20">
    <property type="entry name" value="MFS general substrate transporter like domains"/>
    <property type="match status" value="1"/>
</dbReference>
<name>A0A937HGW0_9PROT</name>
<evidence type="ECO:0000256" key="5">
    <source>
        <dbReference type="ARBA" id="ARBA00023136"/>
    </source>
</evidence>
<feature type="transmembrane region" description="Helical" evidence="6">
    <location>
        <begin position="49"/>
        <end position="72"/>
    </location>
</feature>
<dbReference type="Pfam" id="PF07690">
    <property type="entry name" value="MFS_1"/>
    <property type="match status" value="1"/>
</dbReference>
<evidence type="ECO:0000313" key="9">
    <source>
        <dbReference type="Proteomes" id="UP000785783"/>
    </source>
</evidence>
<keyword evidence="4 6" id="KW-1133">Transmembrane helix</keyword>
<feature type="transmembrane region" description="Helical" evidence="6">
    <location>
        <begin position="231"/>
        <end position="254"/>
    </location>
</feature>
<feature type="transmembrane region" description="Helical" evidence="6">
    <location>
        <begin position="394"/>
        <end position="415"/>
    </location>
</feature>
<evidence type="ECO:0000256" key="4">
    <source>
        <dbReference type="ARBA" id="ARBA00022989"/>
    </source>
</evidence>
<evidence type="ECO:0000259" key="7">
    <source>
        <dbReference type="PROSITE" id="PS50850"/>
    </source>
</evidence>
<dbReference type="GO" id="GO:0016020">
    <property type="term" value="C:membrane"/>
    <property type="evidence" value="ECO:0007669"/>
    <property type="project" value="UniProtKB-SubCell"/>
</dbReference>
<protein>
    <submittedName>
        <fullName evidence="8">MFS transporter</fullName>
    </submittedName>
</protein>
<dbReference type="InterPro" id="IPR044770">
    <property type="entry name" value="MFS_spinster-like"/>
</dbReference>
<evidence type="ECO:0000256" key="2">
    <source>
        <dbReference type="ARBA" id="ARBA00022448"/>
    </source>
</evidence>
<dbReference type="SUPFAM" id="SSF103473">
    <property type="entry name" value="MFS general substrate transporter"/>
    <property type="match status" value="1"/>
</dbReference>
<feature type="transmembrane region" description="Helical" evidence="6">
    <location>
        <begin position="325"/>
        <end position="347"/>
    </location>
</feature>
<keyword evidence="3 6" id="KW-0812">Transmembrane</keyword>
<keyword evidence="2" id="KW-0813">Transport</keyword>
<gene>
    <name evidence="8" type="ORF">ISQ19_01070</name>
</gene>
<dbReference type="PROSITE" id="PS50850">
    <property type="entry name" value="MFS"/>
    <property type="match status" value="1"/>
</dbReference>
<dbReference type="PANTHER" id="PTHR23505">
    <property type="entry name" value="SPINSTER"/>
    <property type="match status" value="1"/>
</dbReference>
<feature type="transmembrane region" description="Helical" evidence="6">
    <location>
        <begin position="166"/>
        <end position="188"/>
    </location>
</feature>
<dbReference type="GO" id="GO:0022857">
    <property type="term" value="F:transmembrane transporter activity"/>
    <property type="evidence" value="ECO:0007669"/>
    <property type="project" value="InterPro"/>
</dbReference>
<dbReference type="InterPro" id="IPR011701">
    <property type="entry name" value="MFS"/>
</dbReference>
<keyword evidence="5 6" id="KW-0472">Membrane</keyword>
<dbReference type="AlphaFoldDB" id="A0A937HGW0"/>
<dbReference type="CDD" id="cd17328">
    <property type="entry name" value="MFS_spinster_like"/>
    <property type="match status" value="1"/>
</dbReference>
<proteinExistence type="predicted"/>
<dbReference type="PANTHER" id="PTHR23505:SF79">
    <property type="entry name" value="PROTEIN SPINSTER"/>
    <property type="match status" value="1"/>
</dbReference>
<reference evidence="8" key="1">
    <citation type="submission" date="2020-10" db="EMBL/GenBank/DDBJ databases">
        <title>Microbiome of the Black Sea water column analyzed by genome centric metagenomics.</title>
        <authorList>
            <person name="Cabello-Yeves P.J."/>
            <person name="Callieri C."/>
            <person name="Picazo A."/>
            <person name="Mehrshad M."/>
            <person name="Haro-Moreno J.M."/>
            <person name="Roda-Garcia J."/>
            <person name="Dzembekova N."/>
            <person name="Slabakova V."/>
            <person name="Slabakova N."/>
            <person name="Moncheva S."/>
            <person name="Rodriguez-Valera F."/>
        </authorList>
    </citation>
    <scope>NUCLEOTIDE SEQUENCE</scope>
    <source>
        <strain evidence="8">BS307-5m-G5</strain>
    </source>
</reference>
<dbReference type="EMBL" id="JADHOK010000006">
    <property type="protein sequence ID" value="MBL6761272.1"/>
    <property type="molecule type" value="Genomic_DNA"/>
</dbReference>
<evidence type="ECO:0000256" key="6">
    <source>
        <dbReference type="SAM" id="Phobius"/>
    </source>
</evidence>
<feature type="domain" description="Major facilitator superfamily (MFS) profile" evidence="7">
    <location>
        <begin position="13"/>
        <end position="418"/>
    </location>
</feature>
<organism evidence="8 9">
    <name type="scientific">PS1 clade bacterium</name>
    <dbReference type="NCBI Taxonomy" id="2175152"/>
    <lineage>
        <taxon>Bacteria</taxon>
        <taxon>Pseudomonadati</taxon>
        <taxon>Pseudomonadota</taxon>
        <taxon>Alphaproteobacteria</taxon>
        <taxon>PS1 clade</taxon>
    </lineage>
</organism>
<dbReference type="InterPro" id="IPR036259">
    <property type="entry name" value="MFS_trans_sf"/>
</dbReference>
<feature type="transmembrane region" description="Helical" evidence="6">
    <location>
        <begin position="359"/>
        <end position="382"/>
    </location>
</feature>
<sequence>MQEKFTSGLKAYTVGLLTLIYTANYVDRQIVAILLPAIKADMVLTDTQLGMLTGLAFGIFYATLGIPIAYLADRVSRKKIIIASLTLFSAMTYACGMAQNYLQLLLARIGVGVGEAGTSPPSHAMIADMYAPSDRATPLAVFALGINIGLFIAFIAGGWIADNYGWRTAIQVIALPGFALAVIAWLTLKDPPRGMSDTQAQNAAQDTVQNAAPPLMVTVKYMLSTPSLRQLLIGSTLIIIVGYGAVAWLPSYFIRVHGITATQVGLILALMIGIGGGIGTTLGGIVADRMGKKDVRWNMWLVGLIGFVTAPLSVMAYLAPTGLSAFLWLIIPTMAGALYFGPTLAMLHTLVKPEMRSLASAIMLFINNIFGLGIGPLAVGMMSDAMGPSYGDRSLGVALALMVIVGVWGSVHYMIAGRSLGRDIAVAQASA</sequence>
<feature type="transmembrane region" description="Helical" evidence="6">
    <location>
        <begin position="299"/>
        <end position="319"/>
    </location>
</feature>
<dbReference type="Proteomes" id="UP000785783">
    <property type="component" value="Unassembled WGS sequence"/>
</dbReference>
<evidence type="ECO:0000256" key="1">
    <source>
        <dbReference type="ARBA" id="ARBA00004141"/>
    </source>
</evidence>
<comment type="caution">
    <text evidence="8">The sequence shown here is derived from an EMBL/GenBank/DDBJ whole genome shotgun (WGS) entry which is preliminary data.</text>
</comment>
<feature type="transmembrane region" description="Helical" evidence="6">
    <location>
        <begin position="139"/>
        <end position="160"/>
    </location>
</feature>
<feature type="transmembrane region" description="Helical" evidence="6">
    <location>
        <begin position="266"/>
        <end position="287"/>
    </location>
</feature>
<comment type="subcellular location">
    <subcellularLocation>
        <location evidence="1">Membrane</location>
        <topology evidence="1">Multi-pass membrane protein</topology>
    </subcellularLocation>
</comment>
<accession>A0A937HGW0</accession>